<evidence type="ECO:0000256" key="1">
    <source>
        <dbReference type="ARBA" id="ARBA00004370"/>
    </source>
</evidence>
<dbReference type="SUPFAM" id="SSF52540">
    <property type="entry name" value="P-loop containing nucleoside triphosphate hydrolases"/>
    <property type="match status" value="1"/>
</dbReference>
<evidence type="ECO:0000256" key="4">
    <source>
        <dbReference type="ARBA" id="ARBA00023134"/>
    </source>
</evidence>
<sequence>MGFFRKLGDAIDSTVESVSETAGKVYDYTKENPVKASVGAAVGGVAALAMQAKAQKKNANIKVSPLKPVFEVVVMATMSAGKSTLINALIGQDLLPSSNEACTSRIFKIEDIDEHQGFTARVGGGDWESNPWIDVTTKTLKEMNDSIDDGIVHIQGDIPTINNHDLRLVIYDTPGPNNSQNKQHEQLTKQLLHDGNYGLIIYVLNATQLHVDDDVQLLHDLQQILSEKDDCKDVVFVLNKADALDEELGESIELAVKELTLYLERHGFKSPQILSISSRVALSARNRKNNIQLTRKEDRFLGGILEQIEEGAPFLGDYSTLQETIESHQIESRLQSNNTEQSIESLILYSGVKKLERVLQKSLSNVSDIN</sequence>
<dbReference type="KEGG" id="htr:EPV75_02485"/>
<dbReference type="InterPro" id="IPR027417">
    <property type="entry name" value="P-loop_NTPase"/>
</dbReference>
<keyword evidence="4" id="KW-0342">GTP-binding</keyword>
<reference evidence="7 8" key="1">
    <citation type="journal article" date="2018" name="Environ. Microbiol.">
        <title>Genomes of ubiquitous marine and hypersaline Hydrogenovibrio, Thiomicrorhabdus and Thiomicrospira spp. encode a diversity of mechanisms to sustain chemolithoautotrophy in heterogeneous environments.</title>
        <authorList>
            <person name="Scott K.M."/>
            <person name="Williams J."/>
            <person name="Porter C.M.B."/>
            <person name="Russel S."/>
            <person name="Harmer T.L."/>
            <person name="Paul J.H."/>
            <person name="Antonen K.M."/>
            <person name="Bridges M.K."/>
            <person name="Camper G.J."/>
            <person name="Campla C.K."/>
            <person name="Casella L.G."/>
            <person name="Chase E."/>
            <person name="Conrad J.W."/>
            <person name="Cruz M.C."/>
            <person name="Dunlap D.S."/>
            <person name="Duran L."/>
            <person name="Fahsbender E.M."/>
            <person name="Goldsmith D.B."/>
            <person name="Keeley R.F."/>
            <person name="Kondoff M.R."/>
            <person name="Kussy B.I."/>
            <person name="Lane M.K."/>
            <person name="Lawler S."/>
            <person name="Leigh B.A."/>
            <person name="Lewis C."/>
            <person name="Lostal L.M."/>
            <person name="Marking D."/>
            <person name="Mancera P.A."/>
            <person name="McClenthan E.C."/>
            <person name="McIntyre E.A."/>
            <person name="Mine J.A."/>
            <person name="Modi S."/>
            <person name="Moore B.D."/>
            <person name="Morgan W.A."/>
            <person name="Nelson K.M."/>
            <person name="Nguyen K.N."/>
            <person name="Ogburn N."/>
            <person name="Parrino D.G."/>
            <person name="Pedapudi A.D."/>
            <person name="Pelham R.P."/>
            <person name="Preece A.M."/>
            <person name="Rampersad E.A."/>
            <person name="Richardson J.C."/>
            <person name="Rodgers C.M."/>
            <person name="Schaffer B.L."/>
            <person name="Sheridan N.E."/>
            <person name="Solone M.R."/>
            <person name="Staley Z.R."/>
            <person name="Tabuchi M."/>
            <person name="Waide R.J."/>
            <person name="Wanjugi P.W."/>
            <person name="Young S."/>
            <person name="Clum A."/>
            <person name="Daum C."/>
            <person name="Huntemann M."/>
            <person name="Ivanova N."/>
            <person name="Kyrpides N."/>
            <person name="Mikhailova N."/>
            <person name="Palaniappan K."/>
            <person name="Pillay M."/>
            <person name="Reddy T.B.K."/>
            <person name="Shapiro N."/>
            <person name="Stamatis D."/>
            <person name="Varghese N."/>
            <person name="Woyke T."/>
            <person name="Boden R."/>
            <person name="Freyermuth S.K."/>
            <person name="Kerfeld C.A."/>
        </authorList>
    </citation>
    <scope>NUCLEOTIDE SEQUENCE [LARGE SCALE GENOMIC DNA]</scope>
    <source>
        <strain evidence="7 8">JR-2</strain>
    </source>
</reference>
<dbReference type="RefSeq" id="WP_128384340.1">
    <property type="nucleotide sequence ID" value="NZ_CP035033.1"/>
</dbReference>
<dbReference type="Proteomes" id="UP000285478">
    <property type="component" value="Chromosome"/>
</dbReference>
<proteinExistence type="predicted"/>
<evidence type="ECO:0000313" key="7">
    <source>
        <dbReference type="EMBL" id="QAB14612.1"/>
    </source>
</evidence>
<dbReference type="Pfam" id="PF00350">
    <property type="entry name" value="Dynamin_N"/>
    <property type="match status" value="1"/>
</dbReference>
<dbReference type="InterPro" id="IPR045063">
    <property type="entry name" value="Dynamin_N"/>
</dbReference>
<evidence type="ECO:0000256" key="5">
    <source>
        <dbReference type="ARBA" id="ARBA00023136"/>
    </source>
</evidence>
<dbReference type="GO" id="GO:0005525">
    <property type="term" value="F:GTP binding"/>
    <property type="evidence" value="ECO:0007669"/>
    <property type="project" value="UniProtKB-KW"/>
</dbReference>
<keyword evidence="3" id="KW-0378">Hydrolase</keyword>
<keyword evidence="5" id="KW-0472">Membrane</keyword>
<dbReference type="EMBL" id="CP035033">
    <property type="protein sequence ID" value="QAB14612.1"/>
    <property type="molecule type" value="Genomic_DNA"/>
</dbReference>
<gene>
    <name evidence="7" type="ORF">EPV75_02485</name>
</gene>
<accession>A0A451G539</accession>
<comment type="subcellular location">
    <subcellularLocation>
        <location evidence="1">Membrane</location>
    </subcellularLocation>
</comment>
<feature type="domain" description="Dynamin N-terminal" evidence="6">
    <location>
        <begin position="72"/>
        <end position="240"/>
    </location>
</feature>
<dbReference type="GO" id="GO:0003924">
    <property type="term" value="F:GTPase activity"/>
    <property type="evidence" value="ECO:0007669"/>
    <property type="project" value="InterPro"/>
</dbReference>
<evidence type="ECO:0000256" key="3">
    <source>
        <dbReference type="ARBA" id="ARBA00022801"/>
    </source>
</evidence>
<evidence type="ECO:0000313" key="8">
    <source>
        <dbReference type="Proteomes" id="UP000285478"/>
    </source>
</evidence>
<dbReference type="PANTHER" id="PTHR10465">
    <property type="entry name" value="TRANSMEMBRANE GTPASE FZO1"/>
    <property type="match status" value="1"/>
</dbReference>
<dbReference type="GO" id="GO:0016020">
    <property type="term" value="C:membrane"/>
    <property type="evidence" value="ECO:0007669"/>
    <property type="project" value="UniProtKB-SubCell"/>
</dbReference>
<protein>
    <recommendedName>
        <fullName evidence="6">Dynamin N-terminal domain-containing protein</fullName>
    </recommendedName>
</protein>
<organism evidence="7 8">
    <name type="scientific">Hydrogenovibrio thermophilus</name>
    <dbReference type="NCBI Taxonomy" id="265883"/>
    <lineage>
        <taxon>Bacteria</taxon>
        <taxon>Pseudomonadati</taxon>
        <taxon>Pseudomonadota</taxon>
        <taxon>Gammaproteobacteria</taxon>
        <taxon>Thiotrichales</taxon>
        <taxon>Piscirickettsiaceae</taxon>
        <taxon>Hydrogenovibrio</taxon>
    </lineage>
</organism>
<keyword evidence="8" id="KW-1185">Reference proteome</keyword>
<dbReference type="AlphaFoldDB" id="A0A451G539"/>
<name>A0A451G539_9GAMM</name>
<dbReference type="GO" id="GO:0008053">
    <property type="term" value="P:mitochondrial fusion"/>
    <property type="evidence" value="ECO:0007669"/>
    <property type="project" value="TreeGrafter"/>
</dbReference>
<dbReference type="InterPro" id="IPR027094">
    <property type="entry name" value="Mitofusin_fam"/>
</dbReference>
<evidence type="ECO:0000256" key="2">
    <source>
        <dbReference type="ARBA" id="ARBA00022741"/>
    </source>
</evidence>
<dbReference type="Gene3D" id="3.40.50.300">
    <property type="entry name" value="P-loop containing nucleotide triphosphate hydrolases"/>
    <property type="match status" value="1"/>
</dbReference>
<dbReference type="PANTHER" id="PTHR10465:SF0">
    <property type="entry name" value="SARCALUMENIN"/>
    <property type="match status" value="1"/>
</dbReference>
<evidence type="ECO:0000259" key="6">
    <source>
        <dbReference type="Pfam" id="PF00350"/>
    </source>
</evidence>
<keyword evidence="2" id="KW-0547">Nucleotide-binding</keyword>